<gene>
    <name evidence="2" type="ORF">FB45DRAFT_262116</name>
</gene>
<protein>
    <submittedName>
        <fullName evidence="2">Uncharacterized protein</fullName>
    </submittedName>
</protein>
<dbReference type="AlphaFoldDB" id="A0AAD7FEK2"/>
<reference evidence="2" key="1">
    <citation type="submission" date="2023-03" db="EMBL/GenBank/DDBJ databases">
        <title>Massive genome expansion in bonnet fungi (Mycena s.s.) driven by repeated elements and novel gene families across ecological guilds.</title>
        <authorList>
            <consortium name="Lawrence Berkeley National Laboratory"/>
            <person name="Harder C.B."/>
            <person name="Miyauchi S."/>
            <person name="Viragh M."/>
            <person name="Kuo A."/>
            <person name="Thoen E."/>
            <person name="Andreopoulos B."/>
            <person name="Lu D."/>
            <person name="Skrede I."/>
            <person name="Drula E."/>
            <person name="Henrissat B."/>
            <person name="Morin E."/>
            <person name="Kohler A."/>
            <person name="Barry K."/>
            <person name="LaButti K."/>
            <person name="Morin E."/>
            <person name="Salamov A."/>
            <person name="Lipzen A."/>
            <person name="Mereny Z."/>
            <person name="Hegedus B."/>
            <person name="Baldrian P."/>
            <person name="Stursova M."/>
            <person name="Weitz H."/>
            <person name="Taylor A."/>
            <person name="Grigoriev I.V."/>
            <person name="Nagy L.G."/>
            <person name="Martin F."/>
            <person name="Kauserud H."/>
        </authorList>
    </citation>
    <scope>NUCLEOTIDE SEQUENCE</scope>
    <source>
        <strain evidence="2">9284</strain>
    </source>
</reference>
<comment type="caution">
    <text evidence="2">The sequence shown here is derived from an EMBL/GenBank/DDBJ whole genome shotgun (WGS) entry which is preliminary data.</text>
</comment>
<dbReference type="Proteomes" id="UP001221142">
    <property type="component" value="Unassembled WGS sequence"/>
</dbReference>
<feature type="region of interest" description="Disordered" evidence="1">
    <location>
        <begin position="18"/>
        <end position="54"/>
    </location>
</feature>
<feature type="compositionally biased region" description="Low complexity" evidence="1">
    <location>
        <begin position="25"/>
        <end position="37"/>
    </location>
</feature>
<sequence>MATPSSITDHYRAIWTSFTATSDQTPSRPAAPSSTSPPSNPSYPQERSWSRHRQTRRVVDLHPGLLQGRTSGSLNVLPGLGNDVCLVDGHAAYSRRDTRVDDRKTSDRWEWSASGSRLDRRGVVVTLVAFCSFVDPVLHTAYAGLGNHSLQV</sequence>
<organism evidence="2 3">
    <name type="scientific">Roridomyces roridus</name>
    <dbReference type="NCBI Taxonomy" id="1738132"/>
    <lineage>
        <taxon>Eukaryota</taxon>
        <taxon>Fungi</taxon>
        <taxon>Dikarya</taxon>
        <taxon>Basidiomycota</taxon>
        <taxon>Agaricomycotina</taxon>
        <taxon>Agaricomycetes</taxon>
        <taxon>Agaricomycetidae</taxon>
        <taxon>Agaricales</taxon>
        <taxon>Marasmiineae</taxon>
        <taxon>Mycenaceae</taxon>
        <taxon>Roridomyces</taxon>
    </lineage>
</organism>
<proteinExistence type="predicted"/>
<evidence type="ECO:0000313" key="2">
    <source>
        <dbReference type="EMBL" id="KAJ7614115.1"/>
    </source>
</evidence>
<evidence type="ECO:0000256" key="1">
    <source>
        <dbReference type="SAM" id="MobiDB-lite"/>
    </source>
</evidence>
<keyword evidence="3" id="KW-1185">Reference proteome</keyword>
<accession>A0AAD7FEK2</accession>
<name>A0AAD7FEK2_9AGAR</name>
<dbReference type="EMBL" id="JARKIF010000027">
    <property type="protein sequence ID" value="KAJ7614115.1"/>
    <property type="molecule type" value="Genomic_DNA"/>
</dbReference>
<evidence type="ECO:0000313" key="3">
    <source>
        <dbReference type="Proteomes" id="UP001221142"/>
    </source>
</evidence>